<dbReference type="InterPro" id="IPR051677">
    <property type="entry name" value="AfsR-DnrI-RedD_regulator"/>
</dbReference>
<dbReference type="EMBL" id="CP158299">
    <property type="protein sequence ID" value="XBV84945.1"/>
    <property type="molecule type" value="Genomic_DNA"/>
</dbReference>
<dbReference type="Gene3D" id="1.25.40.10">
    <property type="entry name" value="Tetratricopeptide repeat domain"/>
    <property type="match status" value="3"/>
</dbReference>
<protein>
    <submittedName>
        <fullName evidence="2">SARP family transcriptional regulator</fullName>
    </submittedName>
</protein>
<dbReference type="InterPro" id="IPR005158">
    <property type="entry name" value="BTAD"/>
</dbReference>
<dbReference type="SUPFAM" id="SSF48452">
    <property type="entry name" value="TPR-like"/>
    <property type="match status" value="3"/>
</dbReference>
<feature type="domain" description="Bacterial transcriptional activator" evidence="1">
    <location>
        <begin position="516"/>
        <end position="608"/>
    </location>
</feature>
<reference evidence="2" key="1">
    <citation type="submission" date="2024-06" db="EMBL/GenBank/DDBJ databases">
        <title>Draft Genome Sequence of Deinococcus sonorensis Type Strain KR-87, a Biofilm Producing Representative of the Genus Deinococcus.</title>
        <authorList>
            <person name="Boren L.S."/>
            <person name="Grosso R.A."/>
            <person name="Hugenberg-Cox A.N."/>
            <person name="Hill J.T.E."/>
            <person name="Albert C.M."/>
            <person name="Tuohy J.M."/>
        </authorList>
    </citation>
    <scope>NUCLEOTIDE SEQUENCE</scope>
    <source>
        <strain evidence="2">KR-87</strain>
    </source>
</reference>
<dbReference type="KEGG" id="dsc:ABOD76_16080"/>
<accession>A0AAU7U9G5</accession>
<sequence length="628" mass="70559">MDKSDLQVLFEAQAYDAVIAHAAISATTAADHAWNGIALLRTGRLKEAEGALHRAAILGHPEGTVEYGNLLRLLGRFDDACLHFQEIAEHIQDPELRLRLLRWWGVAQFQAGHPEEGLRRVERAWHGYVAHGDDQLTARVSQSLAQMHLLLGHTDRAKLLLQEAVRALALGTDPRPRLSALKILLDLQLSSGDLAQAQATLTEALALSSATDAQREHALLLGSAAELYRLSGEYEQYARTLVTVAQQAEDLGDFNLRVWSVARLADHQSLQGLHGQALETLLGFGQLPQDWPPELWATDGVLRRRRGDVHGGYDSLERAAGGFREAGRMPEMIRVHLHLASCALRLRRESVTVTLLQEALTQMLRLRQLFEFKPDLEELSELLQFAVLDPELSPLLEPLLDRLGHLTGQPRLPEDGAMQLQLSTLGRSAVFKDGTEISFAYLNTPLVLTYLALHPGRTRAQMQLDLFPERDAREAAGYVRQCIWDLRDKLGPEVISFEGPHKSPRYRLGRLVKVELDLQQFQQAIHTGELARALALYRGEFLPGVEEADWLLQMRDEARLTLTFELRNQMARYRSEGDQRRVVLLANQLLRADPLDVEVMQERVDAARTFAPAPELARYVAQLNRMLN</sequence>
<evidence type="ECO:0000313" key="2">
    <source>
        <dbReference type="EMBL" id="XBV84945.1"/>
    </source>
</evidence>
<gene>
    <name evidence="2" type="ORF">ABOD76_16080</name>
</gene>
<proteinExistence type="predicted"/>
<dbReference type="Gene3D" id="1.10.10.10">
    <property type="entry name" value="Winged helix-like DNA-binding domain superfamily/Winged helix DNA-binding domain"/>
    <property type="match status" value="1"/>
</dbReference>
<name>A0AAU7U9G5_9DEIO</name>
<dbReference type="SMART" id="SM01043">
    <property type="entry name" value="BTAD"/>
    <property type="match status" value="1"/>
</dbReference>
<dbReference type="InterPro" id="IPR011990">
    <property type="entry name" value="TPR-like_helical_dom_sf"/>
</dbReference>
<organism evidence="2">
    <name type="scientific">Deinococcus sonorensis KR-87</name>
    <dbReference type="NCBI Taxonomy" id="694439"/>
    <lineage>
        <taxon>Bacteria</taxon>
        <taxon>Thermotogati</taxon>
        <taxon>Deinococcota</taxon>
        <taxon>Deinococci</taxon>
        <taxon>Deinococcales</taxon>
        <taxon>Deinococcaceae</taxon>
        <taxon>Deinococcus</taxon>
    </lineage>
</organism>
<dbReference type="AlphaFoldDB" id="A0AAU7U9G5"/>
<dbReference type="PANTHER" id="PTHR35807">
    <property type="entry name" value="TRANSCRIPTIONAL REGULATOR REDD-RELATED"/>
    <property type="match status" value="1"/>
</dbReference>
<dbReference type="InterPro" id="IPR036388">
    <property type="entry name" value="WH-like_DNA-bd_sf"/>
</dbReference>
<dbReference type="RefSeq" id="WP_350242982.1">
    <property type="nucleotide sequence ID" value="NZ_CP158299.1"/>
</dbReference>
<evidence type="ECO:0000259" key="1">
    <source>
        <dbReference type="SMART" id="SM01043"/>
    </source>
</evidence>